<dbReference type="InterPro" id="IPR045025">
    <property type="entry name" value="HACL1-like"/>
</dbReference>
<dbReference type="InterPro" id="IPR011766">
    <property type="entry name" value="TPP_enzyme_TPP-bd"/>
</dbReference>
<evidence type="ECO:0000313" key="3">
    <source>
        <dbReference type="EMBL" id="ANP36937.1"/>
    </source>
</evidence>
<reference evidence="3 4" key="1">
    <citation type="submission" date="2016-04" db="EMBL/GenBank/DDBJ databases">
        <authorList>
            <person name="Evans L.H."/>
            <person name="Alamgir A."/>
            <person name="Owens N."/>
            <person name="Weber N.D."/>
            <person name="Virtaneva K."/>
            <person name="Barbian K."/>
            <person name="Babar A."/>
            <person name="Rosenke K."/>
        </authorList>
    </citation>
    <scope>NUCLEOTIDE SEQUENCE [LARGE SCALE GENOMIC DNA]</scope>
    <source>
        <strain evidence="3 4">JL2886</strain>
    </source>
</reference>
<dbReference type="OrthoDB" id="9804603at2"/>
<dbReference type="GO" id="GO:0046872">
    <property type="term" value="F:metal ion binding"/>
    <property type="evidence" value="ECO:0007669"/>
    <property type="project" value="UniProtKB-KW"/>
</dbReference>
<dbReference type="Proteomes" id="UP000092565">
    <property type="component" value="Chromosome"/>
</dbReference>
<proteinExistence type="predicted"/>
<dbReference type="PROSITE" id="PS51379">
    <property type="entry name" value="4FE4S_FER_2"/>
    <property type="match status" value="1"/>
</dbReference>
<dbReference type="EMBL" id="CP015124">
    <property type="protein sequence ID" value="ANP36937.1"/>
    <property type="molecule type" value="Genomic_DNA"/>
</dbReference>
<dbReference type="SUPFAM" id="SSF52518">
    <property type="entry name" value="Thiamin diphosphate-binding fold (THDP-binding)"/>
    <property type="match status" value="2"/>
</dbReference>
<dbReference type="GO" id="GO:0003824">
    <property type="term" value="F:catalytic activity"/>
    <property type="evidence" value="ECO:0007669"/>
    <property type="project" value="InterPro"/>
</dbReference>
<dbReference type="Pfam" id="PF02775">
    <property type="entry name" value="TPP_enzyme_C"/>
    <property type="match status" value="1"/>
</dbReference>
<keyword evidence="3" id="KW-0670">Pyruvate</keyword>
<keyword evidence="1" id="KW-0479">Metal-binding</keyword>
<dbReference type="GO" id="GO:0030976">
    <property type="term" value="F:thiamine pyrophosphate binding"/>
    <property type="evidence" value="ECO:0007669"/>
    <property type="project" value="InterPro"/>
</dbReference>
<dbReference type="PATRIC" id="fig|60890.4.peg.1980"/>
<dbReference type="PANTHER" id="PTHR43710">
    <property type="entry name" value="2-HYDROXYACYL-COA LYASE"/>
    <property type="match status" value="1"/>
</dbReference>
<dbReference type="RefSeq" id="WP_065271834.1">
    <property type="nucleotide sequence ID" value="NZ_CP015124.1"/>
</dbReference>
<keyword evidence="4" id="KW-1185">Reference proteome</keyword>
<feature type="domain" description="4Fe-4S ferredoxin-type" evidence="2">
    <location>
        <begin position="609"/>
        <end position="640"/>
    </location>
</feature>
<dbReference type="GO" id="GO:0044281">
    <property type="term" value="P:small molecule metabolic process"/>
    <property type="evidence" value="ECO:0007669"/>
    <property type="project" value="UniProtKB-ARBA"/>
</dbReference>
<evidence type="ECO:0000256" key="1">
    <source>
        <dbReference type="ARBA" id="ARBA00022723"/>
    </source>
</evidence>
<accession>A0A1B0ZRZ8</accession>
<dbReference type="PANTHER" id="PTHR43710:SF5">
    <property type="entry name" value="INDOLEPYRUVATE FERREDOXIN OXIDOREDUCTASE ALPHA SUBUNIT"/>
    <property type="match status" value="1"/>
</dbReference>
<dbReference type="AlphaFoldDB" id="A0A1B0ZRZ8"/>
<protein>
    <submittedName>
        <fullName evidence="3">Indolepyruvate ferredoxin oxidoreductase</fullName>
    </submittedName>
</protein>
<dbReference type="FunFam" id="3.40.50.970:FF:000114">
    <property type="entry name" value="Indolepyruvate ferredoxin oxidoreductase alpha subunit"/>
    <property type="match status" value="1"/>
</dbReference>
<dbReference type="Gene3D" id="3.40.50.970">
    <property type="match status" value="2"/>
</dbReference>
<evidence type="ECO:0000313" key="4">
    <source>
        <dbReference type="Proteomes" id="UP000092565"/>
    </source>
</evidence>
<sequence length="720" mass="77604">MAERSFKAEVEHLRKGAGTSFTGEGILAITKALLENGVGYVGGYQGAPISHLMDVLADAEDLLGELGVRYEANASEAAAAAMLAASVHYPIRGAVTFKGSVGVNVASDALANLASSGVTGGALVVVGEDYGEGSSIMQERSYAFAMKSQFWLLDPRPNLPSIVKSVGDGFGLSEASNTPVMLMVRIRSCHVTGTFECRENQRPDLTVRDALANPQRDFSRVVLPPMSYQHEHDKIDNRWPAAEKYILDNGLNERFGPKEGKVGLICLGGMYNSVIRALQRLGLADLSGNTDVPLYVMNVTYPLVQSDLLDFCEDKDAVLMIEEGQPEFIEQQLGAMLYKAGSSTKLEGKGTFPKAGEYTGQVMKDGIDDFLRTYAAHLLPGQVLAPNEPAPEIPDLSQTVPIRPPGFCTGCPERPIFASMKLVEQELGKHQISADIGCHLFAALPPFEIGGQTMGYGLGPASNAAFDGGGEKRAISILGDGGFWHNGLSSSIGNMVFNKSDSVAIIVDNYYSAATGGQDIPSSRAKNPSKATNNPITKALEGAGVKWIRQIDRTYDVTQMRATIREALTTDYDGPKVIVASSECMLNRQRREKPQRNAAIKDGTRVEVPRFGVDEDICTGDHACIRLSGCPSLSLKKLDDPLRDDPVAHIDQTCVGCGNCGEVADAAILCPSFYEARVVHNPTGFERWTAGLRNRMISWLQNRRAARRLTFSTDLSEGAA</sequence>
<organism evidence="3 4">
    <name type="scientific">Phaeobacter gallaeciensis</name>
    <dbReference type="NCBI Taxonomy" id="60890"/>
    <lineage>
        <taxon>Bacteria</taxon>
        <taxon>Pseudomonadati</taxon>
        <taxon>Pseudomonadota</taxon>
        <taxon>Alphaproteobacteria</taxon>
        <taxon>Rhodobacterales</taxon>
        <taxon>Roseobacteraceae</taxon>
        <taxon>Phaeobacter</taxon>
    </lineage>
</organism>
<name>A0A1B0ZRZ8_9RHOB</name>
<dbReference type="InterPro" id="IPR029061">
    <property type="entry name" value="THDP-binding"/>
</dbReference>
<dbReference type="CDD" id="cd02008">
    <property type="entry name" value="TPP_IOR_alpha"/>
    <property type="match status" value="1"/>
</dbReference>
<gene>
    <name evidence="3" type="primary">iorA</name>
    <name evidence="3" type="ORF">JL2886_02043</name>
</gene>
<dbReference type="InterPro" id="IPR017896">
    <property type="entry name" value="4Fe4S_Fe-S-bd"/>
</dbReference>
<evidence type="ECO:0000259" key="2">
    <source>
        <dbReference type="PROSITE" id="PS51379"/>
    </source>
</evidence>